<dbReference type="InterPro" id="IPR041657">
    <property type="entry name" value="HTH_17"/>
</dbReference>
<proteinExistence type="predicted"/>
<accession>A0ABY4YQV6</accession>
<sequence>MTTRDEGITVAPHNALLTTQQAADLLVVSRPTLVKLIDDGVLPSETSGVRRRLVKLTDVLSYRAQRREQQYQALMADEVDYDEELPDDLQAEQMLRSVRAEVAATRRNTRLDP</sequence>
<organism evidence="2 3">
    <name type="scientific">Ornithinimicrobium faecis</name>
    <dbReference type="NCBI Taxonomy" id="2934158"/>
    <lineage>
        <taxon>Bacteria</taxon>
        <taxon>Bacillati</taxon>
        <taxon>Actinomycetota</taxon>
        <taxon>Actinomycetes</taxon>
        <taxon>Micrococcales</taxon>
        <taxon>Ornithinimicrobiaceae</taxon>
        <taxon>Ornithinimicrobium</taxon>
    </lineage>
</organism>
<dbReference type="NCBIfam" id="TIGR01764">
    <property type="entry name" value="excise"/>
    <property type="match status" value="1"/>
</dbReference>
<dbReference type="Pfam" id="PF12728">
    <property type="entry name" value="HTH_17"/>
    <property type="match status" value="1"/>
</dbReference>
<protein>
    <submittedName>
        <fullName evidence="2">Helix-turn-helix domain-containing protein</fullName>
    </submittedName>
</protein>
<dbReference type="Proteomes" id="UP001056455">
    <property type="component" value="Chromosome"/>
</dbReference>
<keyword evidence="3" id="KW-1185">Reference proteome</keyword>
<dbReference type="EMBL" id="CP099489">
    <property type="protein sequence ID" value="USQ79149.1"/>
    <property type="molecule type" value="Genomic_DNA"/>
</dbReference>
<reference evidence="2" key="1">
    <citation type="submission" date="2022-06" db="EMBL/GenBank/DDBJ databases">
        <title>Ornithinimicrobium HY1793.</title>
        <authorList>
            <person name="Huang Y."/>
        </authorList>
    </citation>
    <scope>NUCLEOTIDE SEQUENCE</scope>
    <source>
        <strain evidence="2">HY1793</strain>
    </source>
</reference>
<evidence type="ECO:0000313" key="3">
    <source>
        <dbReference type="Proteomes" id="UP001056455"/>
    </source>
</evidence>
<gene>
    <name evidence="2" type="ORF">NF556_16225</name>
</gene>
<dbReference type="InterPro" id="IPR010093">
    <property type="entry name" value="SinI_DNA-bd"/>
</dbReference>
<dbReference type="RefSeq" id="WP_252592064.1">
    <property type="nucleotide sequence ID" value="NZ_CP099489.1"/>
</dbReference>
<name>A0ABY4YQV6_9MICO</name>
<feature type="domain" description="Helix-turn-helix" evidence="1">
    <location>
        <begin position="16"/>
        <end position="67"/>
    </location>
</feature>
<evidence type="ECO:0000313" key="2">
    <source>
        <dbReference type="EMBL" id="USQ79149.1"/>
    </source>
</evidence>
<evidence type="ECO:0000259" key="1">
    <source>
        <dbReference type="Pfam" id="PF12728"/>
    </source>
</evidence>